<dbReference type="InterPro" id="IPR011009">
    <property type="entry name" value="Kinase-like_dom_sf"/>
</dbReference>
<organism evidence="1 2">
    <name type="scientific">Globodera pallida</name>
    <name type="common">Potato cyst nematode worm</name>
    <name type="synonym">Heterodera pallida</name>
    <dbReference type="NCBI Taxonomy" id="36090"/>
    <lineage>
        <taxon>Eukaryota</taxon>
        <taxon>Metazoa</taxon>
        <taxon>Ecdysozoa</taxon>
        <taxon>Nematoda</taxon>
        <taxon>Chromadorea</taxon>
        <taxon>Rhabditida</taxon>
        <taxon>Tylenchina</taxon>
        <taxon>Tylenchomorpha</taxon>
        <taxon>Tylenchoidea</taxon>
        <taxon>Heteroderidae</taxon>
        <taxon>Heteroderinae</taxon>
        <taxon>Globodera</taxon>
    </lineage>
</organism>
<dbReference type="AlphaFoldDB" id="A0A183CD01"/>
<proteinExistence type="predicted"/>
<protein>
    <submittedName>
        <fullName evidence="2">Protein kinase domain-containing protein</fullName>
    </submittedName>
</protein>
<evidence type="ECO:0000313" key="1">
    <source>
        <dbReference type="Proteomes" id="UP000050741"/>
    </source>
</evidence>
<keyword evidence="1" id="KW-1185">Reference proteome</keyword>
<reference evidence="2" key="3">
    <citation type="submission" date="2016-06" db="UniProtKB">
        <authorList>
            <consortium name="WormBaseParasite"/>
        </authorList>
    </citation>
    <scope>IDENTIFICATION</scope>
</reference>
<dbReference type="WBParaSite" id="GPLIN_001075300">
    <property type="protein sequence ID" value="GPLIN_001075300"/>
    <property type="gene ID" value="GPLIN_001075300"/>
</dbReference>
<reference evidence="1" key="2">
    <citation type="submission" date="2014-05" db="EMBL/GenBank/DDBJ databases">
        <title>The genome and life-stage specific transcriptomes of Globodera pallida elucidate key aspects of plant parasitism by a cyst nematode.</title>
        <authorList>
            <person name="Cotton J.A."/>
            <person name="Lilley C.J."/>
            <person name="Jones L.M."/>
            <person name="Kikuchi T."/>
            <person name="Reid A.J."/>
            <person name="Thorpe P."/>
            <person name="Tsai I.J."/>
            <person name="Beasley H."/>
            <person name="Blok V."/>
            <person name="Cock P.J.A."/>
            <person name="Van den Akker S.E."/>
            <person name="Holroyd N."/>
            <person name="Hunt M."/>
            <person name="Mantelin S."/>
            <person name="Naghra H."/>
            <person name="Pain A."/>
            <person name="Palomares-Rius J.E."/>
            <person name="Zarowiecki M."/>
            <person name="Berriman M."/>
            <person name="Jones J.T."/>
            <person name="Urwin P.E."/>
        </authorList>
    </citation>
    <scope>NUCLEOTIDE SEQUENCE [LARGE SCALE GENOMIC DNA]</scope>
    <source>
        <strain evidence="1">Lindley</strain>
    </source>
</reference>
<name>A0A183CD01_GLOPA</name>
<dbReference type="Gene3D" id="1.10.510.10">
    <property type="entry name" value="Transferase(Phosphotransferase) domain 1"/>
    <property type="match status" value="1"/>
</dbReference>
<dbReference type="Proteomes" id="UP000050741">
    <property type="component" value="Unassembled WGS sequence"/>
</dbReference>
<sequence length="123" mass="14574">MVNRQSNITTPFLEKELLGDVQIIYNVAPEHKFFYAFLFKSPQQLMDNLNKTADEVDIVWTFGVILYGMLTNNEHPFEDDQYVCINEYEPLINLTKQCLQTYKDKRILMSDLRKQLEEITCEK</sequence>
<dbReference type="SUPFAM" id="SSF56112">
    <property type="entry name" value="Protein kinase-like (PK-like)"/>
    <property type="match status" value="1"/>
</dbReference>
<accession>A0A183CD01</accession>
<reference evidence="1" key="1">
    <citation type="submission" date="2013-12" db="EMBL/GenBank/DDBJ databases">
        <authorList>
            <person name="Aslett M."/>
        </authorList>
    </citation>
    <scope>NUCLEOTIDE SEQUENCE [LARGE SCALE GENOMIC DNA]</scope>
    <source>
        <strain evidence="1">Lindley</strain>
    </source>
</reference>
<evidence type="ECO:0000313" key="2">
    <source>
        <dbReference type="WBParaSite" id="GPLIN_001075300"/>
    </source>
</evidence>